<evidence type="ECO:0000256" key="1">
    <source>
        <dbReference type="SAM" id="MobiDB-lite"/>
    </source>
</evidence>
<gene>
    <name evidence="2" type="ORF">NQ317_002095</name>
</gene>
<proteinExistence type="predicted"/>
<reference evidence="2" key="1">
    <citation type="journal article" date="2023" name="Insect Mol. Biol.">
        <title>Genome sequencing provides insights into the evolution of gene families encoding plant cell wall-degrading enzymes in longhorned beetles.</title>
        <authorList>
            <person name="Shin N.R."/>
            <person name="Okamura Y."/>
            <person name="Kirsch R."/>
            <person name="Pauchet Y."/>
        </authorList>
    </citation>
    <scope>NUCLEOTIDE SEQUENCE</scope>
    <source>
        <strain evidence="2">MMC_N1</strain>
    </source>
</reference>
<dbReference type="Proteomes" id="UP001162164">
    <property type="component" value="Unassembled WGS sequence"/>
</dbReference>
<name>A0ABQ9JU98_9CUCU</name>
<feature type="region of interest" description="Disordered" evidence="1">
    <location>
        <begin position="29"/>
        <end position="48"/>
    </location>
</feature>
<accession>A0ABQ9JU98</accession>
<feature type="compositionally biased region" description="Basic residues" evidence="1">
    <location>
        <begin position="255"/>
        <end position="265"/>
    </location>
</feature>
<organism evidence="2 3">
    <name type="scientific">Molorchus minor</name>
    <dbReference type="NCBI Taxonomy" id="1323400"/>
    <lineage>
        <taxon>Eukaryota</taxon>
        <taxon>Metazoa</taxon>
        <taxon>Ecdysozoa</taxon>
        <taxon>Arthropoda</taxon>
        <taxon>Hexapoda</taxon>
        <taxon>Insecta</taxon>
        <taxon>Pterygota</taxon>
        <taxon>Neoptera</taxon>
        <taxon>Endopterygota</taxon>
        <taxon>Coleoptera</taxon>
        <taxon>Polyphaga</taxon>
        <taxon>Cucujiformia</taxon>
        <taxon>Chrysomeloidea</taxon>
        <taxon>Cerambycidae</taxon>
        <taxon>Lamiinae</taxon>
        <taxon>Monochamini</taxon>
        <taxon>Molorchus</taxon>
    </lineage>
</organism>
<feature type="region of interest" description="Disordered" evidence="1">
    <location>
        <begin position="231"/>
        <end position="265"/>
    </location>
</feature>
<sequence length="265" mass="29815">MVSRSLKDSIMLNVKTYDRYRRFLHRHRSSKENYRITPPKSPQQKDNSLETISESKNFYYFCSVASGLNKNQSLVKCPRCNKASVVENSIGQCQDVNSCGYIFCQKCNSFANNPSDFKDKCNNARLVTIKHRNRLGDVSNSDYGTDSGSSFFTSSSLNMSLTNRYDSSGFFSEADISTPTLKVKRNLSRSFTSPFDVKPKALSSSNTRIPTQHLKLQRRASVVPVVQSDGTGKTAEIIEPSSPPKIKPYAVCSKQSKRSLKRLTR</sequence>
<evidence type="ECO:0000313" key="3">
    <source>
        <dbReference type="Proteomes" id="UP001162164"/>
    </source>
</evidence>
<dbReference type="EMBL" id="JAPWTJ010000153">
    <property type="protein sequence ID" value="KAJ8981925.1"/>
    <property type="molecule type" value="Genomic_DNA"/>
</dbReference>
<keyword evidence="3" id="KW-1185">Reference proteome</keyword>
<comment type="caution">
    <text evidence="2">The sequence shown here is derived from an EMBL/GenBank/DDBJ whole genome shotgun (WGS) entry which is preliminary data.</text>
</comment>
<evidence type="ECO:0000313" key="2">
    <source>
        <dbReference type="EMBL" id="KAJ8981925.1"/>
    </source>
</evidence>
<protein>
    <submittedName>
        <fullName evidence="2">Uncharacterized protein</fullName>
    </submittedName>
</protein>
<dbReference type="Gene3D" id="2.20.25.20">
    <property type="match status" value="1"/>
</dbReference>